<comment type="caution">
    <text evidence="2">The sequence shown here is derived from an EMBL/GenBank/DDBJ whole genome shotgun (WGS) entry which is preliminary data.</text>
</comment>
<feature type="compositionally biased region" description="Polar residues" evidence="1">
    <location>
        <begin position="79"/>
        <end position="91"/>
    </location>
</feature>
<dbReference type="Proteomes" id="UP001054945">
    <property type="component" value="Unassembled WGS sequence"/>
</dbReference>
<gene>
    <name evidence="2" type="ORF">CEXT_90811</name>
</gene>
<dbReference type="EMBL" id="BPLR01004143">
    <property type="protein sequence ID" value="GIX92656.1"/>
    <property type="molecule type" value="Genomic_DNA"/>
</dbReference>
<name>A0AAV4P6H7_CAEEX</name>
<evidence type="ECO:0000256" key="1">
    <source>
        <dbReference type="SAM" id="MobiDB-lite"/>
    </source>
</evidence>
<accession>A0AAV4P6H7</accession>
<reference evidence="2 3" key="1">
    <citation type="submission" date="2021-06" db="EMBL/GenBank/DDBJ databases">
        <title>Caerostris extrusa draft genome.</title>
        <authorList>
            <person name="Kono N."/>
            <person name="Arakawa K."/>
        </authorList>
    </citation>
    <scope>NUCLEOTIDE SEQUENCE [LARGE SCALE GENOMIC DNA]</scope>
</reference>
<protein>
    <submittedName>
        <fullName evidence="2">Uncharacterized protein</fullName>
    </submittedName>
</protein>
<dbReference type="AlphaFoldDB" id="A0AAV4P6H7"/>
<feature type="region of interest" description="Disordered" evidence="1">
    <location>
        <begin position="56"/>
        <end position="91"/>
    </location>
</feature>
<proteinExistence type="predicted"/>
<keyword evidence="3" id="KW-1185">Reference proteome</keyword>
<sequence>MLVGKRKRTCMLMRIEFKKRSVLSPKRALTTKIKDSLPLMPAECDLRIAVSIVHPESASSRSVLLNPKRASPHLRCHKSPSQPTNHSTPRQ</sequence>
<evidence type="ECO:0000313" key="2">
    <source>
        <dbReference type="EMBL" id="GIX92656.1"/>
    </source>
</evidence>
<evidence type="ECO:0000313" key="3">
    <source>
        <dbReference type="Proteomes" id="UP001054945"/>
    </source>
</evidence>
<organism evidence="2 3">
    <name type="scientific">Caerostris extrusa</name>
    <name type="common">Bark spider</name>
    <name type="synonym">Caerostris bankana</name>
    <dbReference type="NCBI Taxonomy" id="172846"/>
    <lineage>
        <taxon>Eukaryota</taxon>
        <taxon>Metazoa</taxon>
        <taxon>Ecdysozoa</taxon>
        <taxon>Arthropoda</taxon>
        <taxon>Chelicerata</taxon>
        <taxon>Arachnida</taxon>
        <taxon>Araneae</taxon>
        <taxon>Araneomorphae</taxon>
        <taxon>Entelegynae</taxon>
        <taxon>Araneoidea</taxon>
        <taxon>Araneidae</taxon>
        <taxon>Caerostris</taxon>
    </lineage>
</organism>